<evidence type="ECO:0000256" key="1">
    <source>
        <dbReference type="ARBA" id="ARBA00022679"/>
    </source>
</evidence>
<evidence type="ECO:0000313" key="10">
    <source>
        <dbReference type="Proteomes" id="UP000051500"/>
    </source>
</evidence>
<dbReference type="GO" id="GO:0008408">
    <property type="term" value="F:3'-5' exonuclease activity"/>
    <property type="evidence" value="ECO:0007669"/>
    <property type="project" value="TreeGrafter"/>
</dbReference>
<dbReference type="InterPro" id="IPR013520">
    <property type="entry name" value="Ribonucl_H"/>
</dbReference>
<sequence>MDFIALDFETASAKRHSACSLALTVIKDNQIVDSFYALINPQTPFSWYNIKVHGIHESDVALAPTFAEIWPHIQNLFTPNQLVVAHNAPFDYSVLKATLNYYNLELPHFQLLDTVKTSRFYHPDLPNHKLDTVSQALNIDLTQHHNALYDATACAGILLHQINQFGTADLPKFIKNV</sequence>
<dbReference type="EMBL" id="JQBZ01000007">
    <property type="protein sequence ID" value="KRN89999.1"/>
    <property type="molecule type" value="Genomic_DNA"/>
</dbReference>
<feature type="domain" description="Exonuclease" evidence="8">
    <location>
        <begin position="2"/>
        <end position="167"/>
    </location>
</feature>
<dbReference type="PATRIC" id="fig|1122146.4.peg.1154"/>
<comment type="caution">
    <text evidence="9">The sequence shown here is derived from an EMBL/GenBank/DDBJ whole genome shotgun (WGS) entry which is preliminary data.</text>
</comment>
<dbReference type="PANTHER" id="PTHR30231">
    <property type="entry name" value="DNA POLYMERASE III SUBUNIT EPSILON"/>
    <property type="match status" value="1"/>
</dbReference>
<evidence type="ECO:0000256" key="3">
    <source>
        <dbReference type="ARBA" id="ARBA00022705"/>
    </source>
</evidence>
<evidence type="ECO:0000256" key="7">
    <source>
        <dbReference type="ARBA" id="ARBA00070925"/>
    </source>
</evidence>
<evidence type="ECO:0000256" key="5">
    <source>
        <dbReference type="ARBA" id="ARBA00022839"/>
    </source>
</evidence>
<keyword evidence="3" id="KW-0235">DNA replication</keyword>
<dbReference type="Gene3D" id="3.30.420.10">
    <property type="entry name" value="Ribonuclease H-like superfamily/Ribonuclease H"/>
    <property type="match status" value="1"/>
</dbReference>
<dbReference type="GO" id="GO:0005829">
    <property type="term" value="C:cytosol"/>
    <property type="evidence" value="ECO:0007669"/>
    <property type="project" value="TreeGrafter"/>
</dbReference>
<dbReference type="AlphaFoldDB" id="A0A0R2KKT2"/>
<keyword evidence="5 9" id="KW-0269">Exonuclease</keyword>
<keyword evidence="1" id="KW-0808">Transferase</keyword>
<keyword evidence="10" id="KW-1185">Reference proteome</keyword>
<dbReference type="Pfam" id="PF00929">
    <property type="entry name" value="RNase_T"/>
    <property type="match status" value="1"/>
</dbReference>
<dbReference type="RefSeq" id="WP_027106720.1">
    <property type="nucleotide sequence ID" value="NZ_AUHP01000017.1"/>
</dbReference>
<keyword evidence="4" id="KW-0540">Nuclease</keyword>
<dbReference type="InterPro" id="IPR012337">
    <property type="entry name" value="RNaseH-like_sf"/>
</dbReference>
<keyword evidence="5 9" id="KW-0378">Hydrolase</keyword>
<dbReference type="InterPro" id="IPR036397">
    <property type="entry name" value="RNaseH_sf"/>
</dbReference>
<dbReference type="eggNOG" id="COG0847">
    <property type="taxonomic scope" value="Bacteria"/>
</dbReference>
<dbReference type="NCBIfam" id="TIGR00573">
    <property type="entry name" value="dnaq"/>
    <property type="match status" value="1"/>
</dbReference>
<dbReference type="PANTHER" id="PTHR30231:SF42">
    <property type="entry name" value="EXONUCLEASE"/>
    <property type="match status" value="1"/>
</dbReference>
<name>A0A0R2KKT2_9LACO</name>
<keyword evidence="2" id="KW-0548">Nucleotidyltransferase</keyword>
<accession>A0A0R2KKT2</accession>
<organism evidence="9 10">
    <name type="scientific">Ligilactobacillus ceti DSM 22408</name>
    <dbReference type="NCBI Taxonomy" id="1122146"/>
    <lineage>
        <taxon>Bacteria</taxon>
        <taxon>Bacillati</taxon>
        <taxon>Bacillota</taxon>
        <taxon>Bacilli</taxon>
        <taxon>Lactobacillales</taxon>
        <taxon>Lactobacillaceae</taxon>
        <taxon>Ligilactobacillus</taxon>
    </lineage>
</organism>
<keyword evidence="6" id="KW-0239">DNA-directed DNA polymerase</keyword>
<dbReference type="GO" id="GO:0003887">
    <property type="term" value="F:DNA-directed DNA polymerase activity"/>
    <property type="evidence" value="ECO:0007669"/>
    <property type="project" value="UniProtKB-KW"/>
</dbReference>
<evidence type="ECO:0000313" key="9">
    <source>
        <dbReference type="EMBL" id="KRN89999.1"/>
    </source>
</evidence>
<dbReference type="FunFam" id="3.30.420.10:FF:000045">
    <property type="entry name" value="3'-5' exonuclease DinG"/>
    <property type="match status" value="1"/>
</dbReference>
<dbReference type="CDD" id="cd06130">
    <property type="entry name" value="DNA_pol_III_epsilon_like"/>
    <property type="match status" value="1"/>
</dbReference>
<evidence type="ECO:0000256" key="2">
    <source>
        <dbReference type="ARBA" id="ARBA00022695"/>
    </source>
</evidence>
<reference evidence="9 10" key="1">
    <citation type="journal article" date="2015" name="Genome Announc.">
        <title>Expanding the biotechnology potential of lactobacilli through comparative genomics of 213 strains and associated genera.</title>
        <authorList>
            <person name="Sun Z."/>
            <person name="Harris H.M."/>
            <person name="McCann A."/>
            <person name="Guo C."/>
            <person name="Argimon S."/>
            <person name="Zhang W."/>
            <person name="Yang X."/>
            <person name="Jeffery I.B."/>
            <person name="Cooney J.C."/>
            <person name="Kagawa T.F."/>
            <person name="Liu W."/>
            <person name="Song Y."/>
            <person name="Salvetti E."/>
            <person name="Wrobel A."/>
            <person name="Rasinkangas P."/>
            <person name="Parkhill J."/>
            <person name="Rea M.C."/>
            <person name="O'Sullivan O."/>
            <person name="Ritari J."/>
            <person name="Douillard F.P."/>
            <person name="Paul Ross R."/>
            <person name="Yang R."/>
            <person name="Briner A.E."/>
            <person name="Felis G.E."/>
            <person name="de Vos W.M."/>
            <person name="Barrangou R."/>
            <person name="Klaenhammer T.R."/>
            <person name="Caufield P.W."/>
            <person name="Cui Y."/>
            <person name="Zhang H."/>
            <person name="O'Toole P.W."/>
        </authorList>
    </citation>
    <scope>NUCLEOTIDE SEQUENCE [LARGE SCALE GENOMIC DNA]</scope>
    <source>
        <strain evidence="9 10">DSM 22408</strain>
    </source>
</reference>
<protein>
    <recommendedName>
        <fullName evidence="7">DNA polymerase III polC-type</fullName>
    </recommendedName>
</protein>
<dbReference type="InterPro" id="IPR006054">
    <property type="entry name" value="DnaQ"/>
</dbReference>
<dbReference type="OrthoDB" id="9803913at2"/>
<evidence type="ECO:0000256" key="4">
    <source>
        <dbReference type="ARBA" id="ARBA00022722"/>
    </source>
</evidence>
<evidence type="ECO:0000259" key="8">
    <source>
        <dbReference type="SMART" id="SM00479"/>
    </source>
</evidence>
<dbReference type="SUPFAM" id="SSF53098">
    <property type="entry name" value="Ribonuclease H-like"/>
    <property type="match status" value="1"/>
</dbReference>
<dbReference type="GO" id="GO:0006260">
    <property type="term" value="P:DNA replication"/>
    <property type="evidence" value="ECO:0007669"/>
    <property type="project" value="UniProtKB-KW"/>
</dbReference>
<proteinExistence type="predicted"/>
<dbReference type="GO" id="GO:0003677">
    <property type="term" value="F:DNA binding"/>
    <property type="evidence" value="ECO:0007669"/>
    <property type="project" value="InterPro"/>
</dbReference>
<dbReference type="Proteomes" id="UP000051500">
    <property type="component" value="Unassembled WGS sequence"/>
</dbReference>
<dbReference type="STRING" id="1122146.IV53_GL001117"/>
<dbReference type="SMART" id="SM00479">
    <property type="entry name" value="EXOIII"/>
    <property type="match status" value="1"/>
</dbReference>
<evidence type="ECO:0000256" key="6">
    <source>
        <dbReference type="ARBA" id="ARBA00022932"/>
    </source>
</evidence>
<gene>
    <name evidence="9" type="ORF">IV53_GL001117</name>
</gene>